<dbReference type="OrthoDB" id="10067323at2759"/>
<dbReference type="EMBL" id="KB095812">
    <property type="protein sequence ID" value="ESO11801.1"/>
    <property type="molecule type" value="Genomic_DNA"/>
</dbReference>
<evidence type="ECO:0000313" key="3">
    <source>
        <dbReference type="EnsemblMetazoa" id="HelroP166847"/>
    </source>
</evidence>
<feature type="compositionally biased region" description="Polar residues" evidence="1">
    <location>
        <begin position="83"/>
        <end position="102"/>
    </location>
</feature>
<dbReference type="InParanoid" id="T1EYM4"/>
<dbReference type="CTD" id="20201674"/>
<accession>T1EYM4</accession>
<gene>
    <name evidence="3" type="primary">20201674</name>
    <name evidence="2" type="ORF">HELRODRAFT_166847</name>
</gene>
<sequence length="234" mass="25553">MENLTSGSRFYMKKLIVRLPPPMLPPHVMSPGQSRLRPPPLGLAIRTPVPPPGLPQGIQGPNLPSSLKSLTQNNILSAPPSYAKTSSIAEKSHPSSGSKSEISVTISAKPKIRNLIGDVTRFTPIAVKIKREVKDIKGQAVKSAFGLQGPSLLIMGDFNIHINDRENHISSGFIELIPICGLVQLVNPPIHGSGNILDLVIVYSAEPFEVKSLLNRVNLVWIQKGYGRNRYYVF</sequence>
<protein>
    <recommendedName>
        <fullName evidence="5">Endonuclease/exonuclease/phosphatase domain-containing protein</fullName>
    </recommendedName>
</protein>
<reference evidence="3" key="3">
    <citation type="submission" date="2015-06" db="UniProtKB">
        <authorList>
            <consortium name="EnsemblMetazoa"/>
        </authorList>
    </citation>
    <scope>IDENTIFICATION</scope>
</reference>
<evidence type="ECO:0008006" key="5">
    <source>
        <dbReference type="Google" id="ProtNLM"/>
    </source>
</evidence>
<dbReference type="HOGENOM" id="CLU_1186134_0_0_1"/>
<organism evidence="3 4">
    <name type="scientific">Helobdella robusta</name>
    <name type="common">Californian leech</name>
    <dbReference type="NCBI Taxonomy" id="6412"/>
    <lineage>
        <taxon>Eukaryota</taxon>
        <taxon>Metazoa</taxon>
        <taxon>Spiralia</taxon>
        <taxon>Lophotrochozoa</taxon>
        <taxon>Annelida</taxon>
        <taxon>Clitellata</taxon>
        <taxon>Hirudinea</taxon>
        <taxon>Rhynchobdellida</taxon>
        <taxon>Glossiphoniidae</taxon>
        <taxon>Helobdella</taxon>
    </lineage>
</organism>
<dbReference type="EnsemblMetazoa" id="HelroT166847">
    <property type="protein sequence ID" value="HelroP166847"/>
    <property type="gene ID" value="HelroG166847"/>
</dbReference>
<dbReference type="KEGG" id="hro:HELRODRAFT_166847"/>
<dbReference type="RefSeq" id="XP_009010289.1">
    <property type="nucleotide sequence ID" value="XM_009012041.1"/>
</dbReference>
<feature type="region of interest" description="Disordered" evidence="1">
    <location>
        <begin position="80"/>
        <end position="102"/>
    </location>
</feature>
<name>T1EYM4_HELRO</name>
<dbReference type="AlphaFoldDB" id="T1EYM4"/>
<reference evidence="2 4" key="2">
    <citation type="journal article" date="2013" name="Nature">
        <title>Insights into bilaterian evolution from three spiralian genomes.</title>
        <authorList>
            <person name="Simakov O."/>
            <person name="Marletaz F."/>
            <person name="Cho S.J."/>
            <person name="Edsinger-Gonzales E."/>
            <person name="Havlak P."/>
            <person name="Hellsten U."/>
            <person name="Kuo D.H."/>
            <person name="Larsson T."/>
            <person name="Lv J."/>
            <person name="Arendt D."/>
            <person name="Savage R."/>
            <person name="Osoegawa K."/>
            <person name="de Jong P."/>
            <person name="Grimwood J."/>
            <person name="Chapman J.A."/>
            <person name="Shapiro H."/>
            <person name="Aerts A."/>
            <person name="Otillar R.P."/>
            <person name="Terry A.Y."/>
            <person name="Boore J.L."/>
            <person name="Grigoriev I.V."/>
            <person name="Lindberg D.R."/>
            <person name="Seaver E.C."/>
            <person name="Weisblat D.A."/>
            <person name="Putnam N.H."/>
            <person name="Rokhsar D.S."/>
        </authorList>
    </citation>
    <scope>NUCLEOTIDE SEQUENCE</scope>
</reference>
<evidence type="ECO:0000313" key="2">
    <source>
        <dbReference type="EMBL" id="ESO11801.1"/>
    </source>
</evidence>
<dbReference type="EMBL" id="AMQM01002581">
    <property type="status" value="NOT_ANNOTATED_CDS"/>
    <property type="molecule type" value="Genomic_DNA"/>
</dbReference>
<proteinExistence type="predicted"/>
<dbReference type="STRING" id="6412.T1EYM4"/>
<reference evidence="4" key="1">
    <citation type="submission" date="2012-12" db="EMBL/GenBank/DDBJ databases">
        <authorList>
            <person name="Hellsten U."/>
            <person name="Grimwood J."/>
            <person name="Chapman J.A."/>
            <person name="Shapiro H."/>
            <person name="Aerts A."/>
            <person name="Otillar R.P."/>
            <person name="Terry A.Y."/>
            <person name="Boore J.L."/>
            <person name="Simakov O."/>
            <person name="Marletaz F."/>
            <person name="Cho S.-J."/>
            <person name="Edsinger-Gonzales E."/>
            <person name="Havlak P."/>
            <person name="Kuo D.-H."/>
            <person name="Larsson T."/>
            <person name="Lv J."/>
            <person name="Arendt D."/>
            <person name="Savage R."/>
            <person name="Osoegawa K."/>
            <person name="de Jong P."/>
            <person name="Lindberg D.R."/>
            <person name="Seaver E.C."/>
            <person name="Weisblat D.A."/>
            <person name="Putnam N.H."/>
            <person name="Grigoriev I.V."/>
            <person name="Rokhsar D.S."/>
        </authorList>
    </citation>
    <scope>NUCLEOTIDE SEQUENCE</scope>
</reference>
<evidence type="ECO:0000256" key="1">
    <source>
        <dbReference type="SAM" id="MobiDB-lite"/>
    </source>
</evidence>
<keyword evidence="4" id="KW-1185">Reference proteome</keyword>
<dbReference type="Proteomes" id="UP000015101">
    <property type="component" value="Unassembled WGS sequence"/>
</dbReference>
<dbReference type="GeneID" id="20201674"/>
<evidence type="ECO:0000313" key="4">
    <source>
        <dbReference type="Proteomes" id="UP000015101"/>
    </source>
</evidence>